<keyword evidence="1" id="KW-0472">Membrane</keyword>
<proteinExistence type="predicted"/>
<name>A0A8J2PMJ0_9HEXA</name>
<protein>
    <submittedName>
        <fullName evidence="2">Uncharacterized protein</fullName>
    </submittedName>
</protein>
<evidence type="ECO:0000313" key="3">
    <source>
        <dbReference type="Proteomes" id="UP000708208"/>
    </source>
</evidence>
<dbReference type="AlphaFoldDB" id="A0A8J2PMJ0"/>
<dbReference type="Proteomes" id="UP000708208">
    <property type="component" value="Unassembled WGS sequence"/>
</dbReference>
<evidence type="ECO:0000313" key="2">
    <source>
        <dbReference type="EMBL" id="CAG7826558.1"/>
    </source>
</evidence>
<comment type="caution">
    <text evidence="2">The sequence shown here is derived from an EMBL/GenBank/DDBJ whole genome shotgun (WGS) entry which is preliminary data.</text>
</comment>
<dbReference type="EMBL" id="CAJVCH010540198">
    <property type="protein sequence ID" value="CAG7826558.1"/>
    <property type="molecule type" value="Genomic_DNA"/>
</dbReference>
<evidence type="ECO:0000256" key="1">
    <source>
        <dbReference type="SAM" id="Phobius"/>
    </source>
</evidence>
<keyword evidence="3" id="KW-1185">Reference proteome</keyword>
<accession>A0A8J2PMJ0</accession>
<keyword evidence="1" id="KW-0812">Transmembrane</keyword>
<organism evidence="2 3">
    <name type="scientific">Allacma fusca</name>
    <dbReference type="NCBI Taxonomy" id="39272"/>
    <lineage>
        <taxon>Eukaryota</taxon>
        <taxon>Metazoa</taxon>
        <taxon>Ecdysozoa</taxon>
        <taxon>Arthropoda</taxon>
        <taxon>Hexapoda</taxon>
        <taxon>Collembola</taxon>
        <taxon>Symphypleona</taxon>
        <taxon>Sminthuridae</taxon>
        <taxon>Allacma</taxon>
    </lineage>
</organism>
<reference evidence="2" key="1">
    <citation type="submission" date="2021-06" db="EMBL/GenBank/DDBJ databases">
        <authorList>
            <person name="Hodson N. C."/>
            <person name="Mongue J. A."/>
            <person name="Jaron S. K."/>
        </authorList>
    </citation>
    <scope>NUCLEOTIDE SEQUENCE</scope>
</reference>
<feature type="non-terminal residue" evidence="2">
    <location>
        <position position="172"/>
    </location>
</feature>
<sequence length="172" mass="19328">MNAVFEKATNNGKKLCVSKIPNLTKQTLAQPNPGNPFRRNNPWRLYRTMYIFIIGYTGLNDSRSSSKGLIKPRNVFSTDRKALNDHNNIHQFHLSRTAGLKFITSDNVKALCAEMELYFLPFEPELWFGLAITATIIAVALSFIFTSPKECKYGIVANLIFLLGGQLLEQGA</sequence>
<feature type="transmembrane region" description="Helical" evidence="1">
    <location>
        <begin position="126"/>
        <end position="145"/>
    </location>
</feature>
<keyword evidence="1" id="KW-1133">Transmembrane helix</keyword>
<gene>
    <name evidence="2" type="ORF">AFUS01_LOCUS36605</name>
</gene>